<reference evidence="1" key="1">
    <citation type="submission" date="2018-02" db="EMBL/GenBank/DDBJ databases">
        <title>Rhizophora mucronata_Transcriptome.</title>
        <authorList>
            <person name="Meera S.P."/>
            <person name="Sreeshan A."/>
            <person name="Augustine A."/>
        </authorList>
    </citation>
    <scope>NUCLEOTIDE SEQUENCE</scope>
    <source>
        <tissue evidence="1">Leaf</tissue>
    </source>
</reference>
<protein>
    <submittedName>
        <fullName evidence="1">Uncharacterized protein</fullName>
    </submittedName>
</protein>
<dbReference type="EMBL" id="GGEC01065358">
    <property type="protein sequence ID" value="MBX45842.1"/>
    <property type="molecule type" value="Transcribed_RNA"/>
</dbReference>
<sequence length="37" mass="4167">MQIECHWFVLNANSMIRPGFSSCGYNLLHNTSIVIAV</sequence>
<organism evidence="1">
    <name type="scientific">Rhizophora mucronata</name>
    <name type="common">Asiatic mangrove</name>
    <dbReference type="NCBI Taxonomy" id="61149"/>
    <lineage>
        <taxon>Eukaryota</taxon>
        <taxon>Viridiplantae</taxon>
        <taxon>Streptophyta</taxon>
        <taxon>Embryophyta</taxon>
        <taxon>Tracheophyta</taxon>
        <taxon>Spermatophyta</taxon>
        <taxon>Magnoliopsida</taxon>
        <taxon>eudicotyledons</taxon>
        <taxon>Gunneridae</taxon>
        <taxon>Pentapetalae</taxon>
        <taxon>rosids</taxon>
        <taxon>fabids</taxon>
        <taxon>Malpighiales</taxon>
        <taxon>Rhizophoraceae</taxon>
        <taxon>Rhizophora</taxon>
    </lineage>
</organism>
<proteinExistence type="predicted"/>
<accession>A0A2P2NTL7</accession>
<name>A0A2P2NTL7_RHIMU</name>
<evidence type="ECO:0000313" key="1">
    <source>
        <dbReference type="EMBL" id="MBX45842.1"/>
    </source>
</evidence>
<dbReference type="AlphaFoldDB" id="A0A2P2NTL7"/>